<gene>
    <name evidence="3" type="primary">ga20518</name>
    <name evidence="3" type="ORF">PR202_ga20518</name>
</gene>
<feature type="domain" description="Protein kinase" evidence="2">
    <location>
        <begin position="1"/>
        <end position="200"/>
    </location>
</feature>
<dbReference type="GO" id="GO:0005524">
    <property type="term" value="F:ATP binding"/>
    <property type="evidence" value="ECO:0007669"/>
    <property type="project" value="InterPro"/>
</dbReference>
<dbReference type="Gene3D" id="1.10.510.10">
    <property type="entry name" value="Transferase(Phosphotransferase) domain 1"/>
    <property type="match status" value="1"/>
</dbReference>
<comment type="caution">
    <text evidence="3">The sequence shown here is derived from an EMBL/GenBank/DDBJ whole genome shotgun (WGS) entry which is preliminary data.</text>
</comment>
<dbReference type="AlphaFoldDB" id="A0AAV5CYF6"/>
<protein>
    <recommendedName>
        <fullName evidence="2">Protein kinase domain-containing protein</fullName>
    </recommendedName>
</protein>
<dbReference type="InterPro" id="IPR001245">
    <property type="entry name" value="Ser-Thr/Tyr_kinase_cat_dom"/>
</dbReference>
<feature type="coiled-coil region" evidence="1">
    <location>
        <begin position="6"/>
        <end position="33"/>
    </location>
</feature>
<dbReference type="Gene3D" id="3.30.200.20">
    <property type="entry name" value="Phosphorylase Kinase, domain 1"/>
    <property type="match status" value="1"/>
</dbReference>
<dbReference type="GO" id="GO:0004672">
    <property type="term" value="F:protein kinase activity"/>
    <property type="evidence" value="ECO:0007669"/>
    <property type="project" value="InterPro"/>
</dbReference>
<sequence>MLGNGKEVAVKRLKDSKRDLKELEKEISIMANLRHKNLLRLIGYCFEEERRLLVYEYVPNNSLEKFWHKECTLGRKLQLSIKSDVYSYGVLVLEINTFEGENFEGLVEYVWQHWTEKKASDVVDGDLVCVEGSEHERRQAERCVHMALLCVQSDRSRRPTMDLVIAILRNEAIVLPEPSLPGYIDRKSEPAVRRYLPCLS</sequence>
<dbReference type="Proteomes" id="UP001054889">
    <property type="component" value="Unassembled WGS sequence"/>
</dbReference>
<proteinExistence type="predicted"/>
<dbReference type="Pfam" id="PF07714">
    <property type="entry name" value="PK_Tyr_Ser-Thr"/>
    <property type="match status" value="2"/>
</dbReference>
<dbReference type="InterPro" id="IPR000719">
    <property type="entry name" value="Prot_kinase_dom"/>
</dbReference>
<dbReference type="PANTHER" id="PTHR27006">
    <property type="entry name" value="PROMASTIGOTE SURFACE ANTIGEN PROTEIN PSA"/>
    <property type="match status" value="1"/>
</dbReference>
<dbReference type="InterPro" id="IPR011009">
    <property type="entry name" value="Kinase-like_dom_sf"/>
</dbReference>
<keyword evidence="4" id="KW-1185">Reference proteome</keyword>
<name>A0AAV5CYF6_ELECO</name>
<evidence type="ECO:0000259" key="2">
    <source>
        <dbReference type="PROSITE" id="PS50011"/>
    </source>
</evidence>
<evidence type="ECO:0000313" key="4">
    <source>
        <dbReference type="Proteomes" id="UP001054889"/>
    </source>
</evidence>
<reference evidence="3" key="1">
    <citation type="journal article" date="2018" name="DNA Res.">
        <title>Multiple hybrid de novo genome assembly of finger millet, an orphan allotetraploid crop.</title>
        <authorList>
            <person name="Hatakeyama M."/>
            <person name="Aluri S."/>
            <person name="Balachadran M.T."/>
            <person name="Sivarajan S.R."/>
            <person name="Patrignani A."/>
            <person name="Gruter S."/>
            <person name="Poveda L."/>
            <person name="Shimizu-Inatsugi R."/>
            <person name="Baeten J."/>
            <person name="Francoijs K.J."/>
            <person name="Nataraja K.N."/>
            <person name="Reddy Y.A.N."/>
            <person name="Phadnis S."/>
            <person name="Ravikumar R.L."/>
            <person name="Schlapbach R."/>
            <person name="Sreeman S.M."/>
            <person name="Shimizu K.K."/>
        </authorList>
    </citation>
    <scope>NUCLEOTIDE SEQUENCE</scope>
</reference>
<dbReference type="SUPFAM" id="SSF56112">
    <property type="entry name" value="Protein kinase-like (PK-like)"/>
    <property type="match status" value="1"/>
</dbReference>
<dbReference type="PROSITE" id="PS50011">
    <property type="entry name" value="PROTEIN_KINASE_DOM"/>
    <property type="match status" value="1"/>
</dbReference>
<evidence type="ECO:0000256" key="1">
    <source>
        <dbReference type="SAM" id="Coils"/>
    </source>
</evidence>
<reference evidence="3" key="2">
    <citation type="submission" date="2021-12" db="EMBL/GenBank/DDBJ databases">
        <title>Resequencing data analysis of finger millet.</title>
        <authorList>
            <person name="Hatakeyama M."/>
            <person name="Aluri S."/>
            <person name="Balachadran M.T."/>
            <person name="Sivarajan S.R."/>
            <person name="Poveda L."/>
            <person name="Shimizu-Inatsugi R."/>
            <person name="Schlapbach R."/>
            <person name="Sreeman S.M."/>
            <person name="Shimizu K.K."/>
        </authorList>
    </citation>
    <scope>NUCLEOTIDE SEQUENCE</scope>
</reference>
<evidence type="ECO:0000313" key="3">
    <source>
        <dbReference type="EMBL" id="GJN03109.1"/>
    </source>
</evidence>
<organism evidence="3 4">
    <name type="scientific">Eleusine coracana subsp. coracana</name>
    <dbReference type="NCBI Taxonomy" id="191504"/>
    <lineage>
        <taxon>Eukaryota</taxon>
        <taxon>Viridiplantae</taxon>
        <taxon>Streptophyta</taxon>
        <taxon>Embryophyta</taxon>
        <taxon>Tracheophyta</taxon>
        <taxon>Spermatophyta</taxon>
        <taxon>Magnoliopsida</taxon>
        <taxon>Liliopsida</taxon>
        <taxon>Poales</taxon>
        <taxon>Poaceae</taxon>
        <taxon>PACMAD clade</taxon>
        <taxon>Chloridoideae</taxon>
        <taxon>Cynodonteae</taxon>
        <taxon>Eleusininae</taxon>
        <taxon>Eleusine</taxon>
    </lineage>
</organism>
<dbReference type="EMBL" id="BQKI01000009">
    <property type="protein sequence ID" value="GJN03109.1"/>
    <property type="molecule type" value="Genomic_DNA"/>
</dbReference>
<keyword evidence="1" id="KW-0175">Coiled coil</keyword>
<dbReference type="PANTHER" id="PTHR27006:SF563">
    <property type="entry name" value="PROTEIN KINASE DOMAIN-CONTAINING PROTEIN"/>
    <property type="match status" value="1"/>
</dbReference>
<accession>A0AAV5CYF6</accession>